<dbReference type="InterPro" id="IPR002446">
    <property type="entry name" value="Lipocalin_bac"/>
</dbReference>
<keyword evidence="5" id="KW-1185">Reference proteome</keyword>
<evidence type="ECO:0000313" key="5">
    <source>
        <dbReference type="Proteomes" id="UP000295292"/>
    </source>
</evidence>
<dbReference type="PRINTS" id="PR01171">
    <property type="entry name" value="BCTLIPOCALIN"/>
</dbReference>
<dbReference type="Pfam" id="PF08212">
    <property type="entry name" value="Lipocalin_2"/>
    <property type="match status" value="1"/>
</dbReference>
<dbReference type="SUPFAM" id="SSF50814">
    <property type="entry name" value="Lipocalins"/>
    <property type="match status" value="1"/>
</dbReference>
<comment type="caution">
    <text evidence="4">The sequence shown here is derived from an EMBL/GenBank/DDBJ whole genome shotgun (WGS) entry which is preliminary data.</text>
</comment>
<dbReference type="RefSeq" id="WP_133583399.1">
    <property type="nucleotide sequence ID" value="NZ_SNYV01000011.1"/>
</dbReference>
<dbReference type="PANTHER" id="PTHR10612">
    <property type="entry name" value="APOLIPOPROTEIN D"/>
    <property type="match status" value="1"/>
</dbReference>
<dbReference type="InterPro" id="IPR047202">
    <property type="entry name" value="Lipocalin_Blc-like_dom"/>
</dbReference>
<dbReference type="InterPro" id="IPR022272">
    <property type="entry name" value="Lipocalin_CS"/>
</dbReference>
<dbReference type="InterPro" id="IPR012674">
    <property type="entry name" value="Calycin"/>
</dbReference>
<evidence type="ECO:0000256" key="2">
    <source>
        <dbReference type="PIRNR" id="PIRNR036893"/>
    </source>
</evidence>
<proteinExistence type="inferred from homology"/>
<accession>A0A4R6WHG3</accession>
<dbReference type="GO" id="GO:0006950">
    <property type="term" value="P:response to stress"/>
    <property type="evidence" value="ECO:0007669"/>
    <property type="project" value="UniProtKB-ARBA"/>
</dbReference>
<dbReference type="InterPro" id="IPR000566">
    <property type="entry name" value="Lipocln_cytosolic_FA-bd_dom"/>
</dbReference>
<name>A0A4R6WHG3_9SPHI</name>
<keyword evidence="4" id="KW-0449">Lipoprotein</keyword>
<dbReference type="EMBL" id="SNYV01000011">
    <property type="protein sequence ID" value="TDQ79623.1"/>
    <property type="molecule type" value="Genomic_DNA"/>
</dbReference>
<protein>
    <submittedName>
        <fullName evidence="4">Apolipoprotein D and lipocalin family protein</fullName>
    </submittedName>
</protein>
<evidence type="ECO:0000256" key="1">
    <source>
        <dbReference type="ARBA" id="ARBA00006889"/>
    </source>
</evidence>
<dbReference type="PIRSF" id="PIRSF036893">
    <property type="entry name" value="Lipocalin_ApoD"/>
    <property type="match status" value="1"/>
</dbReference>
<dbReference type="Gene3D" id="2.40.128.20">
    <property type="match status" value="1"/>
</dbReference>
<dbReference type="Proteomes" id="UP000295292">
    <property type="component" value="Unassembled WGS sequence"/>
</dbReference>
<dbReference type="PROSITE" id="PS00213">
    <property type="entry name" value="LIPOCALIN"/>
    <property type="match status" value="1"/>
</dbReference>
<dbReference type="CDD" id="cd19438">
    <property type="entry name" value="lipocalin_Blc-like"/>
    <property type="match status" value="1"/>
</dbReference>
<dbReference type="OrthoDB" id="594739at2"/>
<feature type="domain" description="Lipocalin/cytosolic fatty-acid binding" evidence="3">
    <location>
        <begin position="37"/>
        <end position="174"/>
    </location>
</feature>
<evidence type="ECO:0000259" key="3">
    <source>
        <dbReference type="Pfam" id="PF08212"/>
    </source>
</evidence>
<reference evidence="4 5" key="1">
    <citation type="submission" date="2019-03" db="EMBL/GenBank/DDBJ databases">
        <title>Genomic Encyclopedia of Archaeal and Bacterial Type Strains, Phase II (KMG-II): from individual species to whole genera.</title>
        <authorList>
            <person name="Goeker M."/>
        </authorList>
    </citation>
    <scope>NUCLEOTIDE SEQUENCE [LARGE SCALE GENOMIC DNA]</scope>
    <source>
        <strain evidence="4 5">DSM 28353</strain>
    </source>
</reference>
<organism evidence="4 5">
    <name type="scientific">Sphingobacterium yanglingense</name>
    <dbReference type="NCBI Taxonomy" id="1437280"/>
    <lineage>
        <taxon>Bacteria</taxon>
        <taxon>Pseudomonadati</taxon>
        <taxon>Bacteroidota</taxon>
        <taxon>Sphingobacteriia</taxon>
        <taxon>Sphingobacteriales</taxon>
        <taxon>Sphingobacteriaceae</taxon>
        <taxon>Sphingobacterium</taxon>
    </lineage>
</organism>
<comment type="similarity">
    <text evidence="1 2">Belongs to the calycin superfamily. Lipocalin family.</text>
</comment>
<evidence type="ECO:0000313" key="4">
    <source>
        <dbReference type="EMBL" id="TDQ79623.1"/>
    </source>
</evidence>
<dbReference type="InterPro" id="IPR022271">
    <property type="entry name" value="Lipocalin_ApoD"/>
</dbReference>
<gene>
    <name evidence="4" type="ORF">CLV99_1070</name>
</gene>
<dbReference type="PANTHER" id="PTHR10612:SF34">
    <property type="entry name" value="APOLIPOPROTEIN D"/>
    <property type="match status" value="1"/>
</dbReference>
<dbReference type="AlphaFoldDB" id="A0A4R6WHG3"/>
<sequence>MDKKKSLLLLVGAAAGAVVYNIWKPVKSKLPVIQDFELDRYLGVWYEIARMDFYWEKNLKDVKAEYSTNEDGSIRVVNSGIHMRTQKFKQSVGKAKLAGEPNAGNLRVSFFGPFYSGYHIMHIDGNYEYALVFGDNLDYMWILSRTKTIPTEVRDKYLGYAELSGYAVKNLVWTFHGPNPPEGLE</sequence>